<reference evidence="3" key="1">
    <citation type="journal article" date="2013" name="Proc. Natl. Acad. Sci. U.S.A.">
        <title>Genome structure and metabolic features in the red seaweed Chondrus crispus shed light on evolution of the Archaeplastida.</title>
        <authorList>
            <person name="Collen J."/>
            <person name="Porcel B."/>
            <person name="Carre W."/>
            <person name="Ball S.G."/>
            <person name="Chaparro C."/>
            <person name="Tonon T."/>
            <person name="Barbeyron T."/>
            <person name="Michel G."/>
            <person name="Noel B."/>
            <person name="Valentin K."/>
            <person name="Elias M."/>
            <person name="Artiguenave F."/>
            <person name="Arun A."/>
            <person name="Aury J.M."/>
            <person name="Barbosa-Neto J.F."/>
            <person name="Bothwell J.H."/>
            <person name="Bouget F.Y."/>
            <person name="Brillet L."/>
            <person name="Cabello-Hurtado F."/>
            <person name="Capella-Gutierrez S."/>
            <person name="Charrier B."/>
            <person name="Cladiere L."/>
            <person name="Cock J.M."/>
            <person name="Coelho S.M."/>
            <person name="Colleoni C."/>
            <person name="Czjzek M."/>
            <person name="Da Silva C."/>
            <person name="Delage L."/>
            <person name="Denoeud F."/>
            <person name="Deschamps P."/>
            <person name="Dittami S.M."/>
            <person name="Gabaldon T."/>
            <person name="Gachon C.M."/>
            <person name="Groisillier A."/>
            <person name="Herve C."/>
            <person name="Jabbari K."/>
            <person name="Katinka M."/>
            <person name="Kloareg B."/>
            <person name="Kowalczyk N."/>
            <person name="Labadie K."/>
            <person name="Leblanc C."/>
            <person name="Lopez P.J."/>
            <person name="McLachlan D.H."/>
            <person name="Meslet-Cladiere L."/>
            <person name="Moustafa A."/>
            <person name="Nehr Z."/>
            <person name="Nyvall Collen P."/>
            <person name="Panaud O."/>
            <person name="Partensky F."/>
            <person name="Poulain J."/>
            <person name="Rensing S.A."/>
            <person name="Rousvoal S."/>
            <person name="Samson G."/>
            <person name="Symeonidi A."/>
            <person name="Weissenbach J."/>
            <person name="Zambounis A."/>
            <person name="Wincker P."/>
            <person name="Boyen C."/>
        </authorList>
    </citation>
    <scope>NUCLEOTIDE SEQUENCE [LARGE SCALE GENOMIC DNA]</scope>
    <source>
        <strain evidence="3">cv. Stackhouse</strain>
    </source>
</reference>
<dbReference type="EMBL" id="HG001649">
    <property type="protein sequence ID" value="CDF33559.1"/>
    <property type="molecule type" value="Genomic_DNA"/>
</dbReference>
<evidence type="ECO:0000256" key="1">
    <source>
        <dbReference type="SAM" id="MobiDB-lite"/>
    </source>
</evidence>
<feature type="region of interest" description="Disordered" evidence="1">
    <location>
        <begin position="68"/>
        <end position="101"/>
    </location>
</feature>
<proteinExistence type="predicted"/>
<keyword evidence="3" id="KW-1185">Reference proteome</keyword>
<dbReference type="RefSeq" id="XP_005713362.1">
    <property type="nucleotide sequence ID" value="XM_005713305.1"/>
</dbReference>
<feature type="compositionally biased region" description="Basic and acidic residues" evidence="1">
    <location>
        <begin position="139"/>
        <end position="154"/>
    </location>
</feature>
<evidence type="ECO:0000313" key="2">
    <source>
        <dbReference type="EMBL" id="CDF33559.1"/>
    </source>
</evidence>
<accession>R7Q6C1</accession>
<dbReference type="Gramene" id="CDF33559">
    <property type="protein sequence ID" value="CDF33559"/>
    <property type="gene ID" value="CHC_T00002355001"/>
</dbReference>
<sequence length="276" mass="30623">MAFERRRAARGDSETTKPVAEVGEGEEPLSVDEEPPFDAEDIEANTQLETLIMNRHLLFPNAVQLSEQQPTLKRRPLTVRKANGQSRAPPGRSTISNSKPVVRKQAAAFGKAQPTRDEVLQRLKVIQRETQNLQRATTRAKDAKANSDGLKSEPHGNPGQPQSPVSVAEVQKIADASAELKTLVDDFEALSTEALTFRRERPDLLRPDSDEDENISEVSADCWKLENEVQTILLAARDLQISVSNLVQVQNKVEKLANSSTIKDVAQYGERIESHM</sequence>
<dbReference type="Proteomes" id="UP000012073">
    <property type="component" value="Unassembled WGS sequence"/>
</dbReference>
<dbReference type="GeneID" id="17321073"/>
<dbReference type="AlphaFoldDB" id="R7Q6C1"/>
<dbReference type="KEGG" id="ccp:CHC_T00002355001"/>
<feature type="region of interest" description="Disordered" evidence="1">
    <location>
        <begin position="132"/>
        <end position="166"/>
    </location>
</feature>
<organism evidence="2 3">
    <name type="scientific">Chondrus crispus</name>
    <name type="common">Carrageen Irish moss</name>
    <name type="synonym">Polymorpha crispa</name>
    <dbReference type="NCBI Taxonomy" id="2769"/>
    <lineage>
        <taxon>Eukaryota</taxon>
        <taxon>Rhodophyta</taxon>
        <taxon>Florideophyceae</taxon>
        <taxon>Rhodymeniophycidae</taxon>
        <taxon>Gigartinales</taxon>
        <taxon>Gigartinaceae</taxon>
        <taxon>Chondrus</taxon>
    </lineage>
</organism>
<gene>
    <name evidence="2" type="ORF">CHC_T00002355001</name>
</gene>
<feature type="region of interest" description="Disordered" evidence="1">
    <location>
        <begin position="1"/>
        <end position="40"/>
    </location>
</feature>
<name>R7Q6C1_CHOCR</name>
<feature type="compositionally biased region" description="Acidic residues" evidence="1">
    <location>
        <begin position="23"/>
        <end position="40"/>
    </location>
</feature>
<feature type="compositionally biased region" description="Basic and acidic residues" evidence="1">
    <location>
        <begin position="1"/>
        <end position="15"/>
    </location>
</feature>
<protein>
    <submittedName>
        <fullName evidence="2">Uncharacterized protein</fullName>
    </submittedName>
</protein>
<evidence type="ECO:0000313" key="3">
    <source>
        <dbReference type="Proteomes" id="UP000012073"/>
    </source>
</evidence>